<dbReference type="PANTHER" id="PTHR13947">
    <property type="entry name" value="GNAT FAMILY N-ACETYLTRANSFERASE"/>
    <property type="match status" value="1"/>
</dbReference>
<evidence type="ECO:0000313" key="3">
    <source>
        <dbReference type="EMBL" id="MFC0477405.1"/>
    </source>
</evidence>
<keyword evidence="1 3" id="KW-0808">Transferase</keyword>
<dbReference type="PROSITE" id="PS51186">
    <property type="entry name" value="GNAT"/>
    <property type="match status" value="1"/>
</dbReference>
<reference evidence="3 4" key="1">
    <citation type="submission" date="2024-09" db="EMBL/GenBank/DDBJ databases">
        <authorList>
            <person name="Sun Q."/>
            <person name="Mori K."/>
        </authorList>
    </citation>
    <scope>NUCLEOTIDE SEQUENCE [LARGE SCALE GENOMIC DNA]</scope>
    <source>
        <strain evidence="3 4">CGMCC 1.9126</strain>
    </source>
</reference>
<evidence type="ECO:0000256" key="1">
    <source>
        <dbReference type="ARBA" id="ARBA00022679"/>
    </source>
</evidence>
<name>A0ABV6KVR7_9BACI</name>
<dbReference type="InterPro" id="IPR050769">
    <property type="entry name" value="NAT_camello-type"/>
</dbReference>
<comment type="caution">
    <text evidence="3">The sequence shown here is derived from an EMBL/GenBank/DDBJ whole genome shotgun (WGS) entry which is preliminary data.</text>
</comment>
<dbReference type="CDD" id="cd04301">
    <property type="entry name" value="NAT_SF"/>
    <property type="match status" value="1"/>
</dbReference>
<accession>A0ABV6KVR7</accession>
<dbReference type="SUPFAM" id="SSF55729">
    <property type="entry name" value="Acyl-CoA N-acyltransferases (Nat)"/>
    <property type="match status" value="1"/>
</dbReference>
<dbReference type="RefSeq" id="WP_340906783.1">
    <property type="nucleotide sequence ID" value="NZ_JBHLUU010000121.1"/>
</dbReference>
<dbReference type="GO" id="GO:0016746">
    <property type="term" value="F:acyltransferase activity"/>
    <property type="evidence" value="ECO:0007669"/>
    <property type="project" value="UniProtKB-KW"/>
</dbReference>
<evidence type="ECO:0000259" key="2">
    <source>
        <dbReference type="PROSITE" id="PS51186"/>
    </source>
</evidence>
<feature type="domain" description="N-acetyltransferase" evidence="2">
    <location>
        <begin position="2"/>
        <end position="169"/>
    </location>
</feature>
<keyword evidence="4" id="KW-1185">Reference proteome</keyword>
<dbReference type="PANTHER" id="PTHR13947:SF37">
    <property type="entry name" value="LD18367P"/>
    <property type="match status" value="1"/>
</dbReference>
<dbReference type="EMBL" id="JBHLUU010000121">
    <property type="protein sequence ID" value="MFC0477405.1"/>
    <property type="molecule type" value="Genomic_DNA"/>
</dbReference>
<dbReference type="InterPro" id="IPR016181">
    <property type="entry name" value="Acyl_CoA_acyltransferase"/>
</dbReference>
<gene>
    <name evidence="3" type="ORF">ACFFHF_19600</name>
</gene>
<protein>
    <submittedName>
        <fullName evidence="3">GNAT family N-acetyltransferase</fullName>
        <ecNumber evidence="3">2.3.-.-</ecNumber>
    </submittedName>
</protein>
<proteinExistence type="predicted"/>
<dbReference type="InterPro" id="IPR000182">
    <property type="entry name" value="GNAT_dom"/>
</dbReference>
<dbReference type="Proteomes" id="UP001589738">
    <property type="component" value="Unassembled WGS sequence"/>
</dbReference>
<evidence type="ECO:0000313" key="4">
    <source>
        <dbReference type="Proteomes" id="UP001589738"/>
    </source>
</evidence>
<dbReference type="Gene3D" id="3.40.630.30">
    <property type="match status" value="1"/>
</dbReference>
<organism evidence="3 4">
    <name type="scientific">Robertmurraya beringensis</name>
    <dbReference type="NCBI Taxonomy" id="641660"/>
    <lineage>
        <taxon>Bacteria</taxon>
        <taxon>Bacillati</taxon>
        <taxon>Bacillota</taxon>
        <taxon>Bacilli</taxon>
        <taxon>Bacillales</taxon>
        <taxon>Bacillaceae</taxon>
        <taxon>Robertmurraya</taxon>
    </lineage>
</organism>
<dbReference type="EC" id="2.3.-.-" evidence="3"/>
<dbReference type="Pfam" id="PF00583">
    <property type="entry name" value="Acetyltransf_1"/>
    <property type="match status" value="1"/>
</dbReference>
<sequence>MVKIRKAASNEVEIIRRERVKAYEEHENSIPKGHWEALKKAISSDTDEQPGVELLAAELDGKIVGSVAIFPSKSDVYDGFTDMLDYPEIRMLAVNEEYRGQGIAEALIKECIVRVKTKGYQHVGLHTADFMITAMRLYNRLGFVRIPKYDFQPADDGIIVKAFQLSIKD</sequence>
<keyword evidence="3" id="KW-0012">Acyltransferase</keyword>